<evidence type="ECO:0000256" key="10">
    <source>
        <dbReference type="ARBA" id="ARBA00022989"/>
    </source>
</evidence>
<feature type="binding site" evidence="16">
    <location>
        <position position="59"/>
    </location>
    <ligand>
        <name>Zn(2+)</name>
        <dbReference type="ChEBI" id="CHEBI:29105"/>
        <note>catalytic</note>
    </ligand>
</feature>
<dbReference type="InterPro" id="IPR016483">
    <property type="entry name" value="UCP006404_Pept_M50_CBS"/>
</dbReference>
<keyword evidence="13 14" id="KW-0472">Membrane</keyword>
<evidence type="ECO:0000256" key="4">
    <source>
        <dbReference type="ARBA" id="ARBA00022670"/>
    </source>
</evidence>
<keyword evidence="12 17" id="KW-0129">CBS domain</keyword>
<dbReference type="GO" id="GO:0005886">
    <property type="term" value="C:plasma membrane"/>
    <property type="evidence" value="ECO:0007669"/>
    <property type="project" value="UniProtKB-SubCell"/>
</dbReference>
<feature type="active site" evidence="15">
    <location>
        <position position="60"/>
    </location>
</feature>
<dbReference type="AlphaFoldDB" id="A0A517QGV6"/>
<evidence type="ECO:0000259" key="18">
    <source>
        <dbReference type="PROSITE" id="PS51371"/>
    </source>
</evidence>
<accession>A0A517QGV6</accession>
<evidence type="ECO:0000256" key="13">
    <source>
        <dbReference type="ARBA" id="ARBA00023136"/>
    </source>
</evidence>
<dbReference type="InterPro" id="IPR046342">
    <property type="entry name" value="CBS_dom_sf"/>
</dbReference>
<evidence type="ECO:0000256" key="5">
    <source>
        <dbReference type="ARBA" id="ARBA00022692"/>
    </source>
</evidence>
<keyword evidence="9 14" id="KW-0862">Zinc</keyword>
<comment type="cofactor">
    <cofactor evidence="14 16">
        <name>Zn(2+)</name>
        <dbReference type="ChEBI" id="CHEBI:29105"/>
    </cofactor>
    <text evidence="14 16">Binds 1 zinc ion per subunit.</text>
</comment>
<protein>
    <recommendedName>
        <fullName evidence="14">Zinc metalloprotease</fullName>
    </recommendedName>
</protein>
<dbReference type="OrthoDB" id="9800627at2"/>
<dbReference type="CDD" id="cd06164">
    <property type="entry name" value="S2P-M50_SpoIVFB_CBS"/>
    <property type="match status" value="1"/>
</dbReference>
<dbReference type="EMBL" id="CP036267">
    <property type="protein sequence ID" value="QDT30787.1"/>
    <property type="molecule type" value="Genomic_DNA"/>
</dbReference>
<gene>
    <name evidence="19" type="primary">rip3</name>
    <name evidence="19" type="ORF">Mal48_00140</name>
</gene>
<keyword evidence="10 14" id="KW-1133">Transmembrane helix</keyword>
<dbReference type="PROSITE" id="PS51371">
    <property type="entry name" value="CBS"/>
    <property type="match status" value="2"/>
</dbReference>
<keyword evidence="3" id="KW-1003">Cell membrane</keyword>
<dbReference type="Proteomes" id="UP000315724">
    <property type="component" value="Chromosome"/>
</dbReference>
<dbReference type="InterPro" id="IPR000644">
    <property type="entry name" value="CBS_dom"/>
</dbReference>
<dbReference type="KEGG" id="tpol:Mal48_00140"/>
<comment type="subcellular location">
    <subcellularLocation>
        <location evidence="1">Cell membrane</location>
        <topology evidence="1">Multi-pass membrane protein</topology>
    </subcellularLocation>
</comment>
<evidence type="ECO:0000313" key="19">
    <source>
        <dbReference type="EMBL" id="QDT30787.1"/>
    </source>
</evidence>
<dbReference type="GO" id="GO:0006508">
    <property type="term" value="P:proteolysis"/>
    <property type="evidence" value="ECO:0007669"/>
    <property type="project" value="UniProtKB-KW"/>
</dbReference>
<dbReference type="PANTHER" id="PTHR39188:SF3">
    <property type="entry name" value="STAGE IV SPORULATION PROTEIN FB"/>
    <property type="match status" value="1"/>
</dbReference>
<evidence type="ECO:0000313" key="20">
    <source>
        <dbReference type="Proteomes" id="UP000315724"/>
    </source>
</evidence>
<reference evidence="19 20" key="1">
    <citation type="submission" date="2019-02" db="EMBL/GenBank/DDBJ databases">
        <title>Deep-cultivation of Planctomycetes and their phenomic and genomic characterization uncovers novel biology.</title>
        <authorList>
            <person name="Wiegand S."/>
            <person name="Jogler M."/>
            <person name="Boedeker C."/>
            <person name="Pinto D."/>
            <person name="Vollmers J."/>
            <person name="Rivas-Marin E."/>
            <person name="Kohn T."/>
            <person name="Peeters S.H."/>
            <person name="Heuer A."/>
            <person name="Rast P."/>
            <person name="Oberbeckmann S."/>
            <person name="Bunk B."/>
            <person name="Jeske O."/>
            <person name="Meyerdierks A."/>
            <person name="Storesund J.E."/>
            <person name="Kallscheuer N."/>
            <person name="Luecker S."/>
            <person name="Lage O.M."/>
            <person name="Pohl T."/>
            <person name="Merkel B.J."/>
            <person name="Hornburger P."/>
            <person name="Mueller R.-W."/>
            <person name="Bruemmer F."/>
            <person name="Labrenz M."/>
            <person name="Spormann A.M."/>
            <person name="Op den Camp H."/>
            <person name="Overmann J."/>
            <person name="Amann R."/>
            <person name="Jetten M.S.M."/>
            <person name="Mascher T."/>
            <person name="Medema M.H."/>
            <person name="Devos D.P."/>
            <person name="Kaster A.-K."/>
            <person name="Ovreas L."/>
            <person name="Rohde M."/>
            <person name="Galperin M.Y."/>
            <person name="Jogler C."/>
        </authorList>
    </citation>
    <scope>NUCLEOTIDE SEQUENCE [LARGE SCALE GENOMIC DNA]</scope>
    <source>
        <strain evidence="19 20">Mal48</strain>
    </source>
</reference>
<feature type="binding site" evidence="16">
    <location>
        <position position="162"/>
    </location>
    <ligand>
        <name>Zn(2+)</name>
        <dbReference type="ChEBI" id="CHEBI:29105"/>
        <note>catalytic</note>
    </ligand>
</feature>
<feature type="transmembrane region" description="Helical" evidence="14">
    <location>
        <begin position="99"/>
        <end position="119"/>
    </location>
</feature>
<evidence type="ECO:0000256" key="7">
    <source>
        <dbReference type="ARBA" id="ARBA00022737"/>
    </source>
</evidence>
<feature type="binding site" evidence="16">
    <location>
        <position position="63"/>
    </location>
    <ligand>
        <name>Zn(2+)</name>
        <dbReference type="ChEBI" id="CHEBI:29105"/>
        <note>catalytic</note>
    </ligand>
</feature>
<feature type="domain" description="CBS" evidence="18">
    <location>
        <begin position="239"/>
        <end position="296"/>
    </location>
</feature>
<feature type="domain" description="CBS" evidence="18">
    <location>
        <begin position="302"/>
        <end position="359"/>
    </location>
</feature>
<keyword evidence="8 14" id="KW-0378">Hydrolase</keyword>
<evidence type="ECO:0000256" key="8">
    <source>
        <dbReference type="ARBA" id="ARBA00022801"/>
    </source>
</evidence>
<keyword evidence="6 14" id="KW-0479">Metal-binding</keyword>
<evidence type="ECO:0000256" key="6">
    <source>
        <dbReference type="ARBA" id="ARBA00022723"/>
    </source>
</evidence>
<organism evidence="19 20">
    <name type="scientific">Thalassoglobus polymorphus</name>
    <dbReference type="NCBI Taxonomy" id="2527994"/>
    <lineage>
        <taxon>Bacteria</taxon>
        <taxon>Pseudomonadati</taxon>
        <taxon>Planctomycetota</taxon>
        <taxon>Planctomycetia</taxon>
        <taxon>Planctomycetales</taxon>
        <taxon>Planctomycetaceae</taxon>
        <taxon>Thalassoglobus</taxon>
    </lineage>
</organism>
<dbReference type="Pfam" id="PF02163">
    <property type="entry name" value="Peptidase_M50"/>
    <property type="match status" value="2"/>
</dbReference>
<evidence type="ECO:0000256" key="12">
    <source>
        <dbReference type="ARBA" id="ARBA00023122"/>
    </source>
</evidence>
<dbReference type="GO" id="GO:0046872">
    <property type="term" value="F:metal ion binding"/>
    <property type="evidence" value="ECO:0007669"/>
    <property type="project" value="UniProtKB-UniRule"/>
</dbReference>
<keyword evidence="5 14" id="KW-0812">Transmembrane</keyword>
<sequence length="359" mass="38603">MKWSWKLGEVAGIGIFMHSTFLILIVWIGVSYWRVEQSALAVVEGVGFILALFGCVVLHELGHAFAAKSFGIQTRDITLLPIGGVARLERMPEDPWQEFIVAIAGPFVNVLIAMVLFVGLTVSGALGTLEDLIATSGSFLMRLMFVNVVLVVFNLIPAFPMDGGRVLRAILASQMDYAQATRIAATVGQTIAIALGFLGLISNPVLVLIALFVWIGAGYEAASVTLRSAVSGITAKVVMLTHYETLTPQDSVQDAVDLTLRGSQKDFPVIDNQGTVLGVLTQSGMLKAITSTGPDTQVVDAMIRDVQPTTTGEMLESLLVRLKDEECQTVPVVEQGQLVGIVTMENVSEFLRIQQAINA</sequence>
<comment type="caution">
    <text evidence="14">Lacks conserved residue(s) required for the propagation of feature annotation.</text>
</comment>
<dbReference type="InterPro" id="IPR008915">
    <property type="entry name" value="Peptidase_M50"/>
</dbReference>
<proteinExistence type="inferred from homology"/>
<feature type="transmembrane region" description="Helical" evidence="14">
    <location>
        <begin position="139"/>
        <end position="159"/>
    </location>
</feature>
<evidence type="ECO:0000256" key="11">
    <source>
        <dbReference type="ARBA" id="ARBA00023049"/>
    </source>
</evidence>
<keyword evidence="20" id="KW-1185">Reference proteome</keyword>
<keyword evidence="4 14" id="KW-0645">Protease</keyword>
<dbReference type="SMART" id="SM00116">
    <property type="entry name" value="CBS"/>
    <property type="match status" value="2"/>
</dbReference>
<keyword evidence="11 14" id="KW-0482">Metalloprotease</keyword>
<dbReference type="PIRSF" id="PIRSF006404">
    <property type="entry name" value="UCP006404_Pept_M50_CBS"/>
    <property type="match status" value="1"/>
</dbReference>
<dbReference type="PANTHER" id="PTHR39188">
    <property type="entry name" value="MEMBRANE-ASSOCIATED ZINC METALLOPROTEASE M50B"/>
    <property type="match status" value="1"/>
</dbReference>
<feature type="transmembrane region" description="Helical" evidence="14">
    <location>
        <begin position="39"/>
        <end position="58"/>
    </location>
</feature>
<evidence type="ECO:0000256" key="1">
    <source>
        <dbReference type="ARBA" id="ARBA00004651"/>
    </source>
</evidence>
<dbReference type="Pfam" id="PF00571">
    <property type="entry name" value="CBS"/>
    <property type="match status" value="2"/>
</dbReference>
<evidence type="ECO:0000256" key="3">
    <source>
        <dbReference type="ARBA" id="ARBA00022475"/>
    </source>
</evidence>
<evidence type="ECO:0000256" key="16">
    <source>
        <dbReference type="PIRSR" id="PIRSR006404-2"/>
    </source>
</evidence>
<name>A0A517QGV6_9PLAN</name>
<comment type="similarity">
    <text evidence="2 14">Belongs to the peptidase M50B family.</text>
</comment>
<dbReference type="SUPFAM" id="SSF54631">
    <property type="entry name" value="CBS-domain pair"/>
    <property type="match status" value="1"/>
</dbReference>
<dbReference type="RefSeq" id="WP_145194967.1">
    <property type="nucleotide sequence ID" value="NZ_CP036267.1"/>
</dbReference>
<evidence type="ECO:0000256" key="17">
    <source>
        <dbReference type="PROSITE-ProRule" id="PRU00703"/>
    </source>
</evidence>
<evidence type="ECO:0000256" key="14">
    <source>
        <dbReference type="PIRNR" id="PIRNR006404"/>
    </source>
</evidence>
<keyword evidence="7" id="KW-0677">Repeat</keyword>
<evidence type="ECO:0000256" key="15">
    <source>
        <dbReference type="PIRSR" id="PIRSR006404-1"/>
    </source>
</evidence>
<dbReference type="GO" id="GO:0008237">
    <property type="term" value="F:metallopeptidase activity"/>
    <property type="evidence" value="ECO:0007669"/>
    <property type="project" value="UniProtKB-UniRule"/>
</dbReference>
<evidence type="ECO:0000256" key="9">
    <source>
        <dbReference type="ARBA" id="ARBA00022833"/>
    </source>
</evidence>
<feature type="transmembrane region" description="Helical" evidence="14">
    <location>
        <begin position="12"/>
        <end position="33"/>
    </location>
</feature>
<dbReference type="Gene3D" id="3.10.580.10">
    <property type="entry name" value="CBS-domain"/>
    <property type="match status" value="1"/>
</dbReference>
<evidence type="ECO:0000256" key="2">
    <source>
        <dbReference type="ARBA" id="ARBA00007931"/>
    </source>
</evidence>